<protein>
    <recommendedName>
        <fullName evidence="4">Acyloxyacyl hydrolase</fullName>
    </recommendedName>
</protein>
<evidence type="ECO:0000313" key="2">
    <source>
        <dbReference type="EMBL" id="RFO94746.1"/>
    </source>
</evidence>
<dbReference type="AlphaFoldDB" id="A0A3E1R5W0"/>
<dbReference type="EMBL" id="QFZK01000032">
    <property type="protein sequence ID" value="RFO94746.1"/>
    <property type="molecule type" value="Genomic_DNA"/>
</dbReference>
<comment type="caution">
    <text evidence="2">The sequence shown here is derived from an EMBL/GenBank/DDBJ whole genome shotgun (WGS) entry which is preliminary data.</text>
</comment>
<feature type="chain" id="PRO_5017657198" description="Acyloxyacyl hydrolase" evidence="1">
    <location>
        <begin position="16"/>
        <end position="187"/>
    </location>
</feature>
<keyword evidence="3" id="KW-1185">Reference proteome</keyword>
<dbReference type="Proteomes" id="UP000260665">
    <property type="component" value="Unassembled WGS sequence"/>
</dbReference>
<proteinExistence type="predicted"/>
<name>A0A3E1R5W0_9BURK</name>
<evidence type="ECO:0008006" key="4">
    <source>
        <dbReference type="Google" id="ProtNLM"/>
    </source>
</evidence>
<feature type="signal peptide" evidence="1">
    <location>
        <begin position="1"/>
        <end position="15"/>
    </location>
</feature>
<gene>
    <name evidence="2" type="ORF">DIC66_21970</name>
</gene>
<reference evidence="2 3" key="1">
    <citation type="submission" date="2018-05" db="EMBL/GenBank/DDBJ databases">
        <title>Rhodoferax soyangensis sp.nov., isolated from an oligotrophic freshwater lake.</title>
        <authorList>
            <person name="Park M."/>
        </authorList>
    </citation>
    <scope>NUCLEOTIDE SEQUENCE [LARGE SCALE GENOMIC DNA]</scope>
    <source>
        <strain evidence="2 3">IMCC26218</strain>
    </source>
</reference>
<evidence type="ECO:0000256" key="1">
    <source>
        <dbReference type="SAM" id="SignalP"/>
    </source>
</evidence>
<sequence>MACMAALLWPASAWAQDSGWSLGVYGGPYYDTEPAGFLNGRAGYKDQYLLALTASKTLWKSESWPLALELDGMVGQQWGQASLQEVALVPVLRWSGFPWNEHLQTAVRAGPIGLSYTTAISPLERGPDGRGSQWLSFLMLEVAVAPPQEKSWEVFVRLHHRCTIYDRLNDYGANGEDFVALGWRRKF</sequence>
<keyword evidence="1" id="KW-0732">Signal</keyword>
<organism evidence="2 3">
    <name type="scientific">Rhodoferax lacus</name>
    <dbReference type="NCBI Taxonomy" id="2184758"/>
    <lineage>
        <taxon>Bacteria</taxon>
        <taxon>Pseudomonadati</taxon>
        <taxon>Pseudomonadota</taxon>
        <taxon>Betaproteobacteria</taxon>
        <taxon>Burkholderiales</taxon>
        <taxon>Comamonadaceae</taxon>
        <taxon>Rhodoferax</taxon>
    </lineage>
</organism>
<accession>A0A3E1R5W0</accession>
<evidence type="ECO:0000313" key="3">
    <source>
        <dbReference type="Proteomes" id="UP000260665"/>
    </source>
</evidence>